<dbReference type="CDD" id="cd03801">
    <property type="entry name" value="GT4_PimA-like"/>
    <property type="match status" value="1"/>
</dbReference>
<comment type="caution">
    <text evidence="3">The sequence shown here is derived from an EMBL/GenBank/DDBJ whole genome shotgun (WGS) entry which is preliminary data.</text>
</comment>
<dbReference type="InterPro" id="IPR028098">
    <property type="entry name" value="Glyco_trans_4-like_N"/>
</dbReference>
<dbReference type="Gene3D" id="3.40.50.2000">
    <property type="entry name" value="Glycogen Phosphorylase B"/>
    <property type="match status" value="2"/>
</dbReference>
<dbReference type="AlphaFoldDB" id="A0A0C2HRT0"/>
<accession>A0A0C2HRT0</accession>
<dbReference type="InterPro" id="IPR001296">
    <property type="entry name" value="Glyco_trans_1"/>
</dbReference>
<keyword evidence="4" id="KW-1185">Reference proteome</keyword>
<dbReference type="GO" id="GO:0016757">
    <property type="term" value="F:glycosyltransferase activity"/>
    <property type="evidence" value="ECO:0007669"/>
    <property type="project" value="InterPro"/>
</dbReference>
<dbReference type="Pfam" id="PF00534">
    <property type="entry name" value="Glycos_transf_1"/>
    <property type="match status" value="1"/>
</dbReference>
<dbReference type="PANTHER" id="PTHR12526">
    <property type="entry name" value="GLYCOSYLTRANSFERASE"/>
    <property type="match status" value="1"/>
</dbReference>
<evidence type="ECO:0000313" key="3">
    <source>
        <dbReference type="EMBL" id="KIH75477.1"/>
    </source>
</evidence>
<reference evidence="3 4" key="1">
    <citation type="submission" date="2014-12" db="EMBL/GenBank/DDBJ databases">
        <title>Genomes of Geoalkalibacter ferrihydriticus and Geoalkalibacter subterraneus, two haloalkaliphilic metal-reducing members of the Geobacteraceae.</title>
        <authorList>
            <person name="Badalamenti J.P."/>
            <person name="Torres C.I."/>
            <person name="Krajmalnik-Brown R."/>
            <person name="Bond D.R."/>
        </authorList>
    </citation>
    <scope>NUCLEOTIDE SEQUENCE [LARGE SCALE GENOMIC DNA]</scope>
    <source>
        <strain evidence="3 4">DSM 17813</strain>
    </source>
</reference>
<feature type="domain" description="Glycosyltransferase subfamily 4-like N-terminal" evidence="2">
    <location>
        <begin position="8"/>
        <end position="44"/>
    </location>
</feature>
<protein>
    <recommendedName>
        <fullName evidence="5">Glycosyl transferase family 1 domain-containing protein</fullName>
    </recommendedName>
</protein>
<sequence length="243" mass="26913">MNKILSLLTDRIVAVSPEVRDDLVQREFIKGSKVDVIYNGINLEPFAVAGSKEAAKNKLGLDAGSFVTGTVTRFYPVKNVELQIDMVERLKDRIPQLKHLIVAPIANDLGRKIKADIAERGLEGNIVLLGYREDIPQVLKAMDLFVLTSLSEGTSIALIEAIAANLPVVVSNVGGNPNLVEDGVNGFLFDLDKEGDFEAKVLRVYENRDVAEKFASQQRGIAEKFSEKKMIANYKFIYEKSCR</sequence>
<feature type="domain" description="Glycosyl transferase family 1" evidence="1">
    <location>
        <begin position="52"/>
        <end position="218"/>
    </location>
</feature>
<name>A0A0C2HRT0_9BACT</name>
<dbReference type="PANTHER" id="PTHR12526:SF630">
    <property type="entry name" value="GLYCOSYLTRANSFERASE"/>
    <property type="match status" value="1"/>
</dbReference>
<dbReference type="EMBL" id="JWJD01000010">
    <property type="protein sequence ID" value="KIH75477.1"/>
    <property type="molecule type" value="Genomic_DNA"/>
</dbReference>
<proteinExistence type="predicted"/>
<evidence type="ECO:0000259" key="1">
    <source>
        <dbReference type="Pfam" id="PF00534"/>
    </source>
</evidence>
<dbReference type="SUPFAM" id="SSF53756">
    <property type="entry name" value="UDP-Glycosyltransferase/glycogen phosphorylase"/>
    <property type="match status" value="1"/>
</dbReference>
<evidence type="ECO:0000259" key="2">
    <source>
        <dbReference type="Pfam" id="PF13439"/>
    </source>
</evidence>
<dbReference type="Proteomes" id="UP000035068">
    <property type="component" value="Unassembled WGS sequence"/>
</dbReference>
<evidence type="ECO:0000313" key="4">
    <source>
        <dbReference type="Proteomes" id="UP000035068"/>
    </source>
</evidence>
<gene>
    <name evidence="3" type="ORF">GFER_16090</name>
</gene>
<evidence type="ECO:0008006" key="5">
    <source>
        <dbReference type="Google" id="ProtNLM"/>
    </source>
</evidence>
<organism evidence="3 4">
    <name type="scientific">Geoalkalibacter ferrihydriticus DSM 17813</name>
    <dbReference type="NCBI Taxonomy" id="1121915"/>
    <lineage>
        <taxon>Bacteria</taxon>
        <taxon>Pseudomonadati</taxon>
        <taxon>Thermodesulfobacteriota</taxon>
        <taxon>Desulfuromonadia</taxon>
        <taxon>Desulfuromonadales</taxon>
        <taxon>Geoalkalibacteraceae</taxon>
        <taxon>Geoalkalibacter</taxon>
    </lineage>
</organism>
<dbReference type="Pfam" id="PF13439">
    <property type="entry name" value="Glyco_transf_4"/>
    <property type="match status" value="1"/>
</dbReference>